<dbReference type="RefSeq" id="WP_158766116.1">
    <property type="nucleotide sequence ID" value="NZ_CP047045.1"/>
</dbReference>
<keyword evidence="2 10" id="KW-0001">2Fe-2S</keyword>
<comment type="similarity">
    <text evidence="1">Belongs to the complex I 24 kDa subunit family.</text>
</comment>
<feature type="binding site" evidence="10">
    <location>
        <position position="140"/>
    </location>
    <ligand>
        <name>[2Fe-2S] cluster</name>
        <dbReference type="ChEBI" id="CHEBI:190135"/>
    </ligand>
</feature>
<dbReference type="PIRSF" id="PIRSF000216">
    <property type="entry name" value="NADH_DH_24kDa"/>
    <property type="match status" value="1"/>
</dbReference>
<dbReference type="GO" id="GO:0003954">
    <property type="term" value="F:NADH dehydrogenase activity"/>
    <property type="evidence" value="ECO:0007669"/>
    <property type="project" value="TreeGrafter"/>
</dbReference>
<dbReference type="GO" id="GO:0031090">
    <property type="term" value="C:organelle membrane"/>
    <property type="evidence" value="ECO:0007669"/>
    <property type="project" value="UniProtKB-ARBA"/>
</dbReference>
<evidence type="ECO:0000256" key="9">
    <source>
        <dbReference type="ARBA" id="ARBA00047712"/>
    </source>
</evidence>
<feature type="binding site" evidence="10">
    <location>
        <position position="101"/>
    </location>
    <ligand>
        <name>[2Fe-2S] cluster</name>
        <dbReference type="ChEBI" id="CHEBI:190135"/>
    </ligand>
</feature>
<dbReference type="GO" id="GO:0046872">
    <property type="term" value="F:metal ion binding"/>
    <property type="evidence" value="ECO:0007669"/>
    <property type="project" value="UniProtKB-KW"/>
</dbReference>
<dbReference type="GO" id="GO:0008324">
    <property type="term" value="F:monoatomic cation transmembrane transporter activity"/>
    <property type="evidence" value="ECO:0007669"/>
    <property type="project" value="UniProtKB-ARBA"/>
</dbReference>
<dbReference type="FunFam" id="1.10.10.1590:FF:000001">
    <property type="entry name" value="NADH-quinone oxidoreductase subunit E"/>
    <property type="match status" value="1"/>
</dbReference>
<dbReference type="Gene3D" id="3.40.30.10">
    <property type="entry name" value="Glutaredoxin"/>
    <property type="match status" value="1"/>
</dbReference>
<dbReference type="InterPro" id="IPR036249">
    <property type="entry name" value="Thioredoxin-like_sf"/>
</dbReference>
<keyword evidence="13" id="KW-1185">Reference proteome</keyword>
<dbReference type="Proteomes" id="UP000431269">
    <property type="component" value="Chromosome"/>
</dbReference>
<keyword evidence="5 10" id="KW-0408">Iron</keyword>
<gene>
    <name evidence="12" type="primary">nqo2</name>
    <name evidence="12" type="ORF">DSM104635_02082</name>
</gene>
<feature type="binding site" evidence="10">
    <location>
        <position position="136"/>
    </location>
    <ligand>
        <name>[2Fe-2S] cluster</name>
        <dbReference type="ChEBI" id="CHEBI:190135"/>
    </ligand>
</feature>
<dbReference type="GO" id="GO:0098662">
    <property type="term" value="P:inorganic cation transmembrane transport"/>
    <property type="evidence" value="ECO:0007669"/>
    <property type="project" value="UniProtKB-ARBA"/>
</dbReference>
<dbReference type="PANTHER" id="PTHR10371">
    <property type="entry name" value="NADH DEHYDROGENASE UBIQUINONE FLAVOPROTEIN 2, MITOCHONDRIAL"/>
    <property type="match status" value="1"/>
</dbReference>
<dbReference type="NCBIfam" id="TIGR01958">
    <property type="entry name" value="nuoE_fam"/>
    <property type="match status" value="1"/>
</dbReference>
<comment type="cofactor">
    <cofactor evidence="10">
        <name>[2Fe-2S] cluster</name>
        <dbReference type="ChEBI" id="CHEBI:190135"/>
    </cofactor>
    <text evidence="10">Binds 1 [2Fe-2S] cluster.</text>
</comment>
<feature type="region of interest" description="Disordered" evidence="11">
    <location>
        <begin position="175"/>
        <end position="217"/>
    </location>
</feature>
<dbReference type="FunFam" id="3.40.30.10:FF:000022">
    <property type="entry name" value="NADH dehydrogenase flavoprotein 2, mitochondrial"/>
    <property type="match status" value="1"/>
</dbReference>
<evidence type="ECO:0000256" key="11">
    <source>
        <dbReference type="SAM" id="MobiDB-lite"/>
    </source>
</evidence>
<comment type="cofactor">
    <cofactor evidence="8">
        <name>[2Fe-2S] cluster</name>
        <dbReference type="ChEBI" id="CHEBI:190135"/>
    </cofactor>
</comment>
<dbReference type="GO" id="GO:0031967">
    <property type="term" value="C:organelle envelope"/>
    <property type="evidence" value="ECO:0007669"/>
    <property type="project" value="UniProtKB-ARBA"/>
</dbReference>
<keyword evidence="7" id="KW-0520">NAD</keyword>
<keyword evidence="12" id="KW-0560">Oxidoreductase</keyword>
<dbReference type="PROSITE" id="PS01099">
    <property type="entry name" value="COMPLEX1_24K"/>
    <property type="match status" value="1"/>
</dbReference>
<dbReference type="Gene3D" id="1.10.10.1590">
    <property type="entry name" value="NADH-quinone oxidoreductase subunit E"/>
    <property type="match status" value="1"/>
</dbReference>
<dbReference type="Pfam" id="PF01257">
    <property type="entry name" value="2Fe-2S_thioredx"/>
    <property type="match status" value="1"/>
</dbReference>
<dbReference type="InterPro" id="IPR002023">
    <property type="entry name" value="NuoE-like"/>
</dbReference>
<evidence type="ECO:0000256" key="8">
    <source>
        <dbReference type="ARBA" id="ARBA00034078"/>
    </source>
</evidence>
<dbReference type="InterPro" id="IPR042128">
    <property type="entry name" value="NuoE_dom"/>
</dbReference>
<evidence type="ECO:0000313" key="12">
    <source>
        <dbReference type="EMBL" id="QGZ95238.1"/>
    </source>
</evidence>
<dbReference type="GO" id="GO:0098796">
    <property type="term" value="C:membrane protein complex"/>
    <property type="evidence" value="ECO:0007669"/>
    <property type="project" value="UniProtKB-ARBA"/>
</dbReference>
<evidence type="ECO:0000256" key="3">
    <source>
        <dbReference type="ARBA" id="ARBA00022723"/>
    </source>
</evidence>
<dbReference type="KEGG" id="tsv:DSM104635_02082"/>
<accession>A0A6I6MPD6</accession>
<dbReference type="GO" id="GO:1902494">
    <property type="term" value="C:catalytic complex"/>
    <property type="evidence" value="ECO:0007669"/>
    <property type="project" value="UniProtKB-ARBA"/>
</dbReference>
<evidence type="ECO:0000256" key="1">
    <source>
        <dbReference type="ARBA" id="ARBA00010643"/>
    </source>
</evidence>
<evidence type="ECO:0000256" key="5">
    <source>
        <dbReference type="ARBA" id="ARBA00023004"/>
    </source>
</evidence>
<comment type="catalytic activity">
    <reaction evidence="9">
        <text>a quinone + NADH + 5 H(+)(in) = a quinol + NAD(+) + 4 H(+)(out)</text>
        <dbReference type="Rhea" id="RHEA:57888"/>
        <dbReference type="ChEBI" id="CHEBI:15378"/>
        <dbReference type="ChEBI" id="CHEBI:24646"/>
        <dbReference type="ChEBI" id="CHEBI:57540"/>
        <dbReference type="ChEBI" id="CHEBI:57945"/>
        <dbReference type="ChEBI" id="CHEBI:132124"/>
    </reaction>
</comment>
<evidence type="ECO:0000256" key="4">
    <source>
        <dbReference type="ARBA" id="ARBA00022967"/>
    </source>
</evidence>
<evidence type="ECO:0000256" key="10">
    <source>
        <dbReference type="PIRSR" id="PIRSR000216-1"/>
    </source>
</evidence>
<keyword evidence="3 10" id="KW-0479">Metal-binding</keyword>
<proteinExistence type="inferred from homology"/>
<evidence type="ECO:0000313" key="13">
    <source>
        <dbReference type="Proteomes" id="UP000431269"/>
    </source>
</evidence>
<dbReference type="InterPro" id="IPR041921">
    <property type="entry name" value="NuoE_N"/>
</dbReference>
<dbReference type="NCBIfam" id="NF005724">
    <property type="entry name" value="PRK07539.1-4"/>
    <property type="match status" value="1"/>
</dbReference>
<organism evidence="12 13">
    <name type="scientific">Terricaulis silvestris</name>
    <dbReference type="NCBI Taxonomy" id="2686094"/>
    <lineage>
        <taxon>Bacteria</taxon>
        <taxon>Pseudomonadati</taxon>
        <taxon>Pseudomonadota</taxon>
        <taxon>Alphaproteobacteria</taxon>
        <taxon>Caulobacterales</taxon>
        <taxon>Caulobacteraceae</taxon>
        <taxon>Terricaulis</taxon>
    </lineage>
</organism>
<sequence length="217" mass="23933">MSVRRLALEQPDSFAFSKETMDEAGWWIAKYPPERKASAVIPIMWLAQKQEGGVSEPAIQEIARLLEMPPIRVLEVATFYTMFQLHPVGKHHLQICGTTPCMLRGSEELKAVCKRRIGPAHTVTADGLFSWEEMECMGACVNAPIVAIHDYYHEDLSPDAFEAIMDKLARGEKIEPGSAIERQTSAPEGAAKTLTDPSLYDGSLGKPLTLPALPEKA</sequence>
<keyword evidence="6 10" id="KW-0411">Iron-sulfur</keyword>
<keyword evidence="4" id="KW-1278">Translocase</keyword>
<dbReference type="AlphaFoldDB" id="A0A6I6MPD6"/>
<dbReference type="EC" id="1.6.5.11" evidence="12"/>
<dbReference type="GO" id="GO:0022890">
    <property type="term" value="F:inorganic cation transmembrane transporter activity"/>
    <property type="evidence" value="ECO:0007669"/>
    <property type="project" value="UniProtKB-ARBA"/>
</dbReference>
<protein>
    <submittedName>
        <fullName evidence="12">NADH-quinone oxidoreductase chain 2</fullName>
        <ecNumber evidence="12">1.6.5.11</ecNumber>
    </submittedName>
</protein>
<feature type="binding site" evidence="10">
    <location>
        <position position="96"/>
    </location>
    <ligand>
        <name>[2Fe-2S] cluster</name>
        <dbReference type="ChEBI" id="CHEBI:190135"/>
    </ligand>
</feature>
<dbReference type="PANTHER" id="PTHR10371:SF3">
    <property type="entry name" value="NADH DEHYDROGENASE [UBIQUINONE] FLAVOPROTEIN 2, MITOCHONDRIAL"/>
    <property type="match status" value="1"/>
</dbReference>
<evidence type="ECO:0000256" key="7">
    <source>
        <dbReference type="ARBA" id="ARBA00023027"/>
    </source>
</evidence>
<evidence type="ECO:0000256" key="2">
    <source>
        <dbReference type="ARBA" id="ARBA00022714"/>
    </source>
</evidence>
<dbReference type="SUPFAM" id="SSF52833">
    <property type="entry name" value="Thioredoxin-like"/>
    <property type="match status" value="1"/>
</dbReference>
<dbReference type="EMBL" id="CP047045">
    <property type="protein sequence ID" value="QGZ95238.1"/>
    <property type="molecule type" value="Genomic_DNA"/>
</dbReference>
<dbReference type="GO" id="GO:0022804">
    <property type="term" value="F:active transmembrane transporter activity"/>
    <property type="evidence" value="ECO:0007669"/>
    <property type="project" value="UniProtKB-ARBA"/>
</dbReference>
<reference evidence="13" key="1">
    <citation type="submission" date="2019-12" db="EMBL/GenBank/DDBJ databases">
        <title>Complete genome of Terracaulis silvestris 0127_4.</title>
        <authorList>
            <person name="Vieira S."/>
            <person name="Riedel T."/>
            <person name="Sproer C."/>
            <person name="Pascual J."/>
            <person name="Boedeker C."/>
            <person name="Overmann J."/>
        </authorList>
    </citation>
    <scope>NUCLEOTIDE SEQUENCE [LARGE SCALE GENOMIC DNA]</scope>
    <source>
        <strain evidence="13">0127_4</strain>
    </source>
</reference>
<dbReference type="GO" id="GO:0051537">
    <property type="term" value="F:2 iron, 2 sulfur cluster binding"/>
    <property type="evidence" value="ECO:0007669"/>
    <property type="project" value="UniProtKB-KW"/>
</dbReference>
<dbReference type="CDD" id="cd03064">
    <property type="entry name" value="TRX_Fd_NuoE"/>
    <property type="match status" value="1"/>
</dbReference>
<evidence type="ECO:0000256" key="6">
    <source>
        <dbReference type="ARBA" id="ARBA00023014"/>
    </source>
</evidence>
<name>A0A6I6MPD6_9CAUL</name>